<dbReference type="EMBL" id="JAVFKD010000002">
    <property type="protein sequence ID" value="KAK5996636.1"/>
    <property type="molecule type" value="Genomic_DNA"/>
</dbReference>
<keyword evidence="9" id="KW-1185">Reference proteome</keyword>
<keyword evidence="4 6" id="KW-0472">Membrane</keyword>
<feature type="transmembrane region" description="Helical" evidence="6">
    <location>
        <begin position="179"/>
        <end position="199"/>
    </location>
</feature>
<proteinExistence type="inferred from homology"/>
<dbReference type="Proteomes" id="UP001338125">
    <property type="component" value="Unassembled WGS sequence"/>
</dbReference>
<evidence type="ECO:0000313" key="8">
    <source>
        <dbReference type="EMBL" id="KAK5996636.1"/>
    </source>
</evidence>
<dbReference type="PANTHER" id="PTHR33048:SF47">
    <property type="entry name" value="INTEGRAL MEMBRANE PROTEIN-RELATED"/>
    <property type="match status" value="1"/>
</dbReference>
<evidence type="ECO:0000256" key="4">
    <source>
        <dbReference type="ARBA" id="ARBA00023136"/>
    </source>
</evidence>
<feature type="transmembrane region" description="Helical" evidence="6">
    <location>
        <begin position="16"/>
        <end position="37"/>
    </location>
</feature>
<gene>
    <name evidence="8" type="ORF">PT974_01973</name>
</gene>
<feature type="transmembrane region" description="Helical" evidence="6">
    <location>
        <begin position="111"/>
        <end position="132"/>
    </location>
</feature>
<dbReference type="InterPro" id="IPR052337">
    <property type="entry name" value="SAT4-like"/>
</dbReference>
<comment type="caution">
    <text evidence="8">The sequence shown here is derived from an EMBL/GenBank/DDBJ whole genome shotgun (WGS) entry which is preliminary data.</text>
</comment>
<evidence type="ECO:0000313" key="9">
    <source>
        <dbReference type="Proteomes" id="UP001338125"/>
    </source>
</evidence>
<feature type="transmembrane region" description="Helical" evidence="6">
    <location>
        <begin position="211"/>
        <end position="231"/>
    </location>
</feature>
<evidence type="ECO:0000256" key="1">
    <source>
        <dbReference type="ARBA" id="ARBA00004141"/>
    </source>
</evidence>
<dbReference type="Pfam" id="PF20684">
    <property type="entry name" value="Fung_rhodopsin"/>
    <property type="match status" value="1"/>
</dbReference>
<comment type="subcellular location">
    <subcellularLocation>
        <location evidence="1">Membrane</location>
        <topology evidence="1">Multi-pass membrane protein</topology>
    </subcellularLocation>
</comment>
<protein>
    <recommendedName>
        <fullName evidence="7">Rhodopsin domain-containing protein</fullName>
    </recommendedName>
</protein>
<comment type="similarity">
    <text evidence="5">Belongs to the SAT4 family.</text>
</comment>
<reference evidence="8 9" key="1">
    <citation type="submission" date="2024-01" db="EMBL/GenBank/DDBJ databases">
        <title>Complete genome of Cladobotryum mycophilum ATHUM6906.</title>
        <authorList>
            <person name="Christinaki A.C."/>
            <person name="Myridakis A.I."/>
            <person name="Kouvelis V.N."/>
        </authorList>
    </citation>
    <scope>NUCLEOTIDE SEQUENCE [LARGE SCALE GENOMIC DNA]</scope>
    <source>
        <strain evidence="8 9">ATHUM6906</strain>
    </source>
</reference>
<feature type="domain" description="Rhodopsin" evidence="7">
    <location>
        <begin position="147"/>
        <end position="236"/>
    </location>
</feature>
<name>A0ABR0SY20_9HYPO</name>
<evidence type="ECO:0000256" key="2">
    <source>
        <dbReference type="ARBA" id="ARBA00022692"/>
    </source>
</evidence>
<evidence type="ECO:0000256" key="6">
    <source>
        <dbReference type="SAM" id="Phobius"/>
    </source>
</evidence>
<keyword evidence="3 6" id="KW-1133">Transmembrane helix</keyword>
<evidence type="ECO:0000259" key="7">
    <source>
        <dbReference type="Pfam" id="PF20684"/>
    </source>
</evidence>
<evidence type="ECO:0000256" key="3">
    <source>
        <dbReference type="ARBA" id="ARBA00022989"/>
    </source>
</evidence>
<sequence length="318" mass="35885">MPPASVDGLPPNGNHIAIPIITLCVVITAISSGLRFYSKFLIKQFNIADYLTIISFVRQPTMPPKPTSATHVLLFQLPSQPLFWVYIYYSYRLSWTSGYPVHQIDMPLKDIAAFSYVCFVATLLYMWIIALIKVSILLEWTYILAPNGSPNLVLDLVPVILAQRAIWGLNMSLRTKMRVSLVFLIGIIGIAATAVRVYFATRFYTSSDTSYFFSIMALCSLSETTCVQLVLSVPMVPKAVIGLSHNKVYTRIMESLTPRSKATSASNSTDFYESQPYPIRTPGNRWSIPHFSVSRWSNKQDIALYYFMYVPKTSVLKL</sequence>
<accession>A0ABR0SY20</accession>
<dbReference type="InterPro" id="IPR049326">
    <property type="entry name" value="Rhodopsin_dom_fungi"/>
</dbReference>
<organism evidence="8 9">
    <name type="scientific">Cladobotryum mycophilum</name>
    <dbReference type="NCBI Taxonomy" id="491253"/>
    <lineage>
        <taxon>Eukaryota</taxon>
        <taxon>Fungi</taxon>
        <taxon>Dikarya</taxon>
        <taxon>Ascomycota</taxon>
        <taxon>Pezizomycotina</taxon>
        <taxon>Sordariomycetes</taxon>
        <taxon>Hypocreomycetidae</taxon>
        <taxon>Hypocreales</taxon>
        <taxon>Hypocreaceae</taxon>
        <taxon>Cladobotryum</taxon>
    </lineage>
</organism>
<keyword evidence="2 6" id="KW-0812">Transmembrane</keyword>
<evidence type="ECO:0000256" key="5">
    <source>
        <dbReference type="ARBA" id="ARBA00038359"/>
    </source>
</evidence>
<dbReference type="PANTHER" id="PTHR33048">
    <property type="entry name" value="PTH11-LIKE INTEGRAL MEMBRANE PROTEIN (AFU_ORTHOLOGUE AFUA_5G11245)"/>
    <property type="match status" value="1"/>
</dbReference>